<sequence>MTYAAEHYRVRAALGDPRAWPCARCGAGAVDWAMLPDAETIRRTTDGKRAADPSDYAPMCRLCHGRLDPAQPPPGVVMLAGVDWQDYSTHVDAEGRPLREWSTR</sequence>
<organism evidence="1 2">
    <name type="scientific">Brachybacterium vulturis</name>
    <dbReference type="NCBI Taxonomy" id="2017484"/>
    <lineage>
        <taxon>Bacteria</taxon>
        <taxon>Bacillati</taxon>
        <taxon>Actinomycetota</taxon>
        <taxon>Actinomycetes</taxon>
        <taxon>Micrococcales</taxon>
        <taxon>Dermabacteraceae</taxon>
        <taxon>Brachybacterium</taxon>
    </lineage>
</organism>
<proteinExistence type="predicted"/>
<evidence type="ECO:0000313" key="1">
    <source>
        <dbReference type="EMBL" id="ATG52642.1"/>
    </source>
</evidence>
<dbReference type="AlphaFoldDB" id="A0A291GRI4"/>
<name>A0A291GRI4_9MICO</name>
<dbReference type="OrthoDB" id="4169523at2"/>
<protein>
    <submittedName>
        <fullName evidence="1">Uncharacterized protein</fullName>
    </submittedName>
</protein>
<dbReference type="EMBL" id="CP023563">
    <property type="protein sequence ID" value="ATG52642.1"/>
    <property type="molecule type" value="Genomic_DNA"/>
</dbReference>
<accession>A0A291GRI4</accession>
<gene>
    <name evidence="1" type="ORF">CFK38_14745</name>
</gene>
<reference evidence="2" key="1">
    <citation type="submission" date="2017-09" db="EMBL/GenBank/DDBJ databases">
        <title>Brachybacterium sp. VM2412.</title>
        <authorList>
            <person name="Tak E.J."/>
            <person name="Bae J.-W."/>
        </authorList>
    </citation>
    <scope>NUCLEOTIDE SEQUENCE [LARGE SCALE GENOMIC DNA]</scope>
    <source>
        <strain evidence="2">VM2412</strain>
    </source>
</reference>
<dbReference type="RefSeq" id="WP_096803752.1">
    <property type="nucleotide sequence ID" value="NZ_CP023563.1"/>
</dbReference>
<evidence type="ECO:0000313" key="2">
    <source>
        <dbReference type="Proteomes" id="UP000218165"/>
    </source>
</evidence>
<dbReference type="Proteomes" id="UP000218165">
    <property type="component" value="Chromosome"/>
</dbReference>
<dbReference type="KEGG" id="brz:CFK38_14745"/>
<keyword evidence="2" id="KW-1185">Reference proteome</keyword>